<dbReference type="AlphaFoldDB" id="A0A9P1M9B9"/>
<feature type="region of interest" description="Disordered" evidence="1">
    <location>
        <begin position="117"/>
        <end position="304"/>
    </location>
</feature>
<evidence type="ECO:0000313" key="3">
    <source>
        <dbReference type="Proteomes" id="UP000838763"/>
    </source>
</evidence>
<feature type="compositionally biased region" description="Basic and acidic residues" evidence="1">
    <location>
        <begin position="117"/>
        <end position="128"/>
    </location>
</feature>
<reference evidence="2" key="1">
    <citation type="submission" date="2022-11" db="EMBL/GenBank/DDBJ databases">
        <authorList>
            <person name="Scott C."/>
            <person name="Bruce N."/>
        </authorList>
    </citation>
    <scope>NUCLEOTIDE SEQUENCE</scope>
</reference>
<gene>
    <name evidence="2" type="ORF">PPNO1_LOCUS2856</name>
</gene>
<keyword evidence="3" id="KW-1185">Reference proteome</keyword>
<feature type="compositionally biased region" description="Acidic residues" evidence="1">
    <location>
        <begin position="165"/>
        <end position="278"/>
    </location>
</feature>
<comment type="caution">
    <text evidence="2">The sequence shown here is derived from an EMBL/GenBank/DDBJ whole genome shotgun (WGS) entry which is preliminary data.</text>
</comment>
<sequence length="324" mass="35107">MRRPALVTTLFATPALLQEQPGGSGFAFTSFNATIGVEDEAPALGCTLSIELNDVTEGYRITVGQIDVSGKSGLDTGVQATVSTSTSWTGEEGSKMSEDQVLLGSAVGIEFPLDFKRAAPSPDKRANAETRPSSSTSTSMFPWSATPTPRKLRASSQSRLRGAPAEEEDPVEEDECVVDGEEEAPPAEEEPVEEAPEDECVVEEDPVEEVPEDECATEEEGEAAEEPAEPAEPEAPVEEEEPVEEEPVEEEPVEEEPVEEEPVEEEPVEEEPVEEAPVEGEHAHGPYWDPGEDMHIDSQLKQSSTSHIQYMEGHFNVHIRHAAS</sequence>
<dbReference type="Proteomes" id="UP000838763">
    <property type="component" value="Unassembled WGS sequence"/>
</dbReference>
<organism evidence="2 3">
    <name type="scientific">Parascedosporium putredinis</name>
    <dbReference type="NCBI Taxonomy" id="1442378"/>
    <lineage>
        <taxon>Eukaryota</taxon>
        <taxon>Fungi</taxon>
        <taxon>Dikarya</taxon>
        <taxon>Ascomycota</taxon>
        <taxon>Pezizomycotina</taxon>
        <taxon>Sordariomycetes</taxon>
        <taxon>Hypocreomycetidae</taxon>
        <taxon>Microascales</taxon>
        <taxon>Microascaceae</taxon>
        <taxon>Parascedosporium</taxon>
    </lineage>
</organism>
<dbReference type="EMBL" id="CALLCH030000007">
    <property type="protein sequence ID" value="CAI4213103.1"/>
    <property type="molecule type" value="Genomic_DNA"/>
</dbReference>
<name>A0A9P1M9B9_9PEZI</name>
<evidence type="ECO:0000256" key="1">
    <source>
        <dbReference type="SAM" id="MobiDB-lite"/>
    </source>
</evidence>
<accession>A0A9P1M9B9</accession>
<protein>
    <submittedName>
        <fullName evidence="2">Uncharacterized protein</fullName>
    </submittedName>
</protein>
<evidence type="ECO:0000313" key="2">
    <source>
        <dbReference type="EMBL" id="CAI4213103.1"/>
    </source>
</evidence>
<proteinExistence type="predicted"/>